<feature type="binding site" evidence="15">
    <location>
        <position position="315"/>
    </location>
    <ligand>
        <name>NADP(+)</name>
        <dbReference type="ChEBI" id="CHEBI:58349"/>
    </ligand>
</feature>
<dbReference type="PANTHER" id="PTHR46278">
    <property type="entry name" value="DEHYDROGENASE, PUTATIVE-RELATED"/>
    <property type="match status" value="1"/>
</dbReference>
<keyword evidence="7 15" id="KW-0028">Amino-acid biosynthesis</keyword>
<keyword evidence="12 15" id="KW-0457">Lysine biosynthesis</keyword>
<dbReference type="Proteomes" id="UP000036771">
    <property type="component" value="Unassembled WGS sequence"/>
</dbReference>
<feature type="active site" description="Acyl-thioester intermediate" evidence="15 16">
    <location>
        <position position="130"/>
    </location>
</feature>
<keyword evidence="9 15" id="KW-0521">NADP</keyword>
<evidence type="ECO:0000256" key="3">
    <source>
        <dbReference type="ARBA" id="ARBA00005097"/>
    </source>
</evidence>
<keyword evidence="8 15" id="KW-0791">Threonine biosynthesis</keyword>
<comment type="caution">
    <text evidence="15">Lacks conserved residue(s) required for the propagation of feature annotation.</text>
</comment>
<comment type="subunit">
    <text evidence="5 15">Homodimer.</text>
</comment>
<evidence type="ECO:0000256" key="14">
    <source>
        <dbReference type="ARBA" id="ARBA00047891"/>
    </source>
</evidence>
<dbReference type="EC" id="1.2.1.11" evidence="6 15"/>
<evidence type="ECO:0000256" key="1">
    <source>
        <dbReference type="ARBA" id="ARBA00005021"/>
    </source>
</evidence>
<dbReference type="InterPro" id="IPR012280">
    <property type="entry name" value="Semialdhyde_DH_dimer_dom"/>
</dbReference>
<dbReference type="PIRSF" id="PIRSF000148">
    <property type="entry name" value="ASA_dh"/>
    <property type="match status" value="1"/>
</dbReference>
<dbReference type="GO" id="GO:0019877">
    <property type="term" value="P:diaminopimelate biosynthetic process"/>
    <property type="evidence" value="ECO:0007669"/>
    <property type="project" value="UniProtKB-UniRule"/>
</dbReference>
<dbReference type="HAMAP" id="MF_02121">
    <property type="entry name" value="ASADH"/>
    <property type="match status" value="1"/>
</dbReference>
<evidence type="ECO:0000259" key="17">
    <source>
        <dbReference type="SMART" id="SM00859"/>
    </source>
</evidence>
<dbReference type="Pfam" id="PF02774">
    <property type="entry name" value="Semialdhyde_dhC"/>
    <property type="match status" value="1"/>
</dbReference>
<dbReference type="SUPFAM" id="SSF55347">
    <property type="entry name" value="Glyceraldehyde-3-phosphate dehydrogenase-like, C-terminal domain"/>
    <property type="match status" value="1"/>
</dbReference>
<keyword evidence="10 15" id="KW-0220">Diaminopimelate biosynthesis</keyword>
<protein>
    <recommendedName>
        <fullName evidence="6 15">Aspartate-semialdehyde dehydrogenase</fullName>
        <shortName evidence="15">ASA dehydrogenase</shortName>
        <shortName evidence="15">ASADH</shortName>
        <ecNumber evidence="6 15">1.2.1.11</ecNumber>
    </recommendedName>
    <alternativeName>
        <fullName evidence="15">Aspartate-beta-semialdehyde dehydrogenase</fullName>
    </alternativeName>
</protein>
<keyword evidence="11 15" id="KW-0560">Oxidoreductase</keyword>
<dbReference type="UniPathway" id="UPA00050">
    <property type="reaction ID" value="UER00463"/>
</dbReference>
<dbReference type="GO" id="GO:0046983">
    <property type="term" value="F:protein dimerization activity"/>
    <property type="evidence" value="ECO:0007669"/>
    <property type="project" value="InterPro"/>
</dbReference>
<dbReference type="UniPathway" id="UPA00051">
    <property type="reaction ID" value="UER00464"/>
</dbReference>
<comment type="function">
    <text evidence="15">Catalyzes the NADPH-dependent formation of L-aspartate-semialdehyde (L-ASA) by the reductive dephosphorylation of L-aspartyl-4-phosphate.</text>
</comment>
<dbReference type="GO" id="GO:0009097">
    <property type="term" value="P:isoleucine biosynthetic process"/>
    <property type="evidence" value="ECO:0007669"/>
    <property type="project" value="UniProtKB-UniRule"/>
</dbReference>
<feature type="binding site" evidence="15">
    <location>
        <position position="182"/>
    </location>
    <ligand>
        <name>NADP(+)</name>
        <dbReference type="ChEBI" id="CHEBI:58349"/>
    </ligand>
</feature>
<keyword evidence="19" id="KW-1185">Reference proteome</keyword>
<feature type="binding site" evidence="15">
    <location>
        <position position="100"/>
    </location>
    <ligand>
        <name>phosphate</name>
        <dbReference type="ChEBI" id="CHEBI:43474"/>
    </ligand>
</feature>
<dbReference type="EMBL" id="BBVC01000023">
    <property type="protein sequence ID" value="GAO98083.1"/>
    <property type="molecule type" value="Genomic_DNA"/>
</dbReference>
<evidence type="ECO:0000256" key="9">
    <source>
        <dbReference type="ARBA" id="ARBA00022857"/>
    </source>
</evidence>
<evidence type="ECO:0000256" key="10">
    <source>
        <dbReference type="ARBA" id="ARBA00022915"/>
    </source>
</evidence>
<dbReference type="UniPathway" id="UPA00034">
    <property type="reaction ID" value="UER00016"/>
</dbReference>
<dbReference type="AlphaFoldDB" id="A0A0K8MCZ9"/>
<evidence type="ECO:0000256" key="15">
    <source>
        <dbReference type="HAMAP-Rule" id="MF_02121"/>
    </source>
</evidence>
<dbReference type="Gene3D" id="3.40.50.720">
    <property type="entry name" value="NAD(P)-binding Rossmann-like Domain"/>
    <property type="match status" value="1"/>
</dbReference>
<dbReference type="InterPro" id="IPR012080">
    <property type="entry name" value="Asp_semialdehyde_DH"/>
</dbReference>
<feature type="binding site" evidence="15">
    <location>
        <begin position="160"/>
        <end position="161"/>
    </location>
    <ligand>
        <name>NADP(+)</name>
        <dbReference type="ChEBI" id="CHEBI:58349"/>
    </ligand>
</feature>
<comment type="pathway">
    <text evidence="2 15">Amino-acid biosynthesis; L-lysine biosynthesis via DAP pathway; (S)-tetrahydrodipicolinate from L-aspartate: step 2/4.</text>
</comment>
<evidence type="ECO:0000256" key="4">
    <source>
        <dbReference type="ARBA" id="ARBA00010584"/>
    </source>
</evidence>
<feature type="domain" description="Semialdehyde dehydrogenase NAD-binding" evidence="17">
    <location>
        <begin position="4"/>
        <end position="120"/>
    </location>
</feature>
<sequence length="334" mass="36479">MKYQVAVVGATGNVGRETLSILAERNFPVHKMVALASSRSQGREVSFGEREILKVQDLEGFDFKGTDFAFFAPGSRISAQYAPKAAQAGAMVIDKTSCFRLDPSVPLVVPEVNPEALEKCKKNIISNPNCVVVPLVVALKPLDLLAPIKRVVISTYQSVSGAGRRQMDELYTQTRGTLVNDPIEPHLFSKPIAFNVIPHIGDFCANGMTGEEEKIALETRKILGSHLQVFATCVRVPVFIGHSISVTVEFEEEITVEQARAALKKAPSVQVMDRREDKGYVTPVESAGEDKVYVSRIRKDPTVSHGLGLWIVADNLRKGAALNAVQIAEKLIAR</sequence>
<gene>
    <name evidence="18" type="primary">asd2</name>
    <name evidence="15" type="synonym">asd</name>
    <name evidence="18" type="ORF">Cva_00731</name>
</gene>
<evidence type="ECO:0000256" key="12">
    <source>
        <dbReference type="ARBA" id="ARBA00023154"/>
    </source>
</evidence>
<reference evidence="18 19" key="1">
    <citation type="submission" date="2015-03" db="EMBL/GenBank/DDBJ databases">
        <title>Caedibacter varicaedens, whole genome shotgun sequence.</title>
        <authorList>
            <person name="Suzuki H."/>
            <person name="Dapper A.L."/>
            <person name="Gibson A.K."/>
            <person name="Jackson C."/>
            <person name="Lee H."/>
            <person name="Pejaver V.R."/>
            <person name="Doak T."/>
            <person name="Lynch M."/>
        </authorList>
    </citation>
    <scope>NUCLEOTIDE SEQUENCE [LARGE SCALE GENOMIC DNA]</scope>
</reference>
<dbReference type="InterPro" id="IPR000534">
    <property type="entry name" value="Semialdehyde_DH_NAD-bd"/>
</dbReference>
<dbReference type="NCBIfam" id="NF011456">
    <property type="entry name" value="PRK14874.1"/>
    <property type="match status" value="1"/>
</dbReference>
<dbReference type="SUPFAM" id="SSF51735">
    <property type="entry name" value="NAD(P)-binding Rossmann-fold domains"/>
    <property type="match status" value="1"/>
</dbReference>
<dbReference type="CDD" id="cd18131">
    <property type="entry name" value="ASADH_C_bac_euk_like"/>
    <property type="match status" value="1"/>
</dbReference>
<comment type="catalytic activity">
    <reaction evidence="14 15">
        <text>L-aspartate 4-semialdehyde + phosphate + NADP(+) = 4-phospho-L-aspartate + NADPH + H(+)</text>
        <dbReference type="Rhea" id="RHEA:24284"/>
        <dbReference type="ChEBI" id="CHEBI:15378"/>
        <dbReference type="ChEBI" id="CHEBI:43474"/>
        <dbReference type="ChEBI" id="CHEBI:57535"/>
        <dbReference type="ChEBI" id="CHEBI:57783"/>
        <dbReference type="ChEBI" id="CHEBI:58349"/>
        <dbReference type="ChEBI" id="CHEBI:537519"/>
        <dbReference type="EC" id="1.2.1.11"/>
    </reaction>
</comment>
<dbReference type="GO" id="GO:0009089">
    <property type="term" value="P:lysine biosynthetic process via diaminopimelate"/>
    <property type="evidence" value="ECO:0007669"/>
    <property type="project" value="UniProtKB-UniRule"/>
</dbReference>
<evidence type="ECO:0000256" key="6">
    <source>
        <dbReference type="ARBA" id="ARBA00013120"/>
    </source>
</evidence>
<dbReference type="PANTHER" id="PTHR46278:SF2">
    <property type="entry name" value="ASPARTATE-SEMIALDEHYDE DEHYDROGENASE"/>
    <property type="match status" value="1"/>
</dbReference>
<evidence type="ECO:0000256" key="2">
    <source>
        <dbReference type="ARBA" id="ARBA00005076"/>
    </source>
</evidence>
<dbReference type="OrthoDB" id="9805684at2"/>
<comment type="similarity">
    <text evidence="4 15">Belongs to the aspartate-semialdehyde dehydrogenase family.</text>
</comment>
<dbReference type="GO" id="GO:0004073">
    <property type="term" value="F:aspartate-semialdehyde dehydrogenase activity"/>
    <property type="evidence" value="ECO:0007669"/>
    <property type="project" value="UniProtKB-UniRule"/>
</dbReference>
<name>A0A0K8MCZ9_9PROT</name>
<evidence type="ECO:0000256" key="5">
    <source>
        <dbReference type="ARBA" id="ARBA00011738"/>
    </source>
</evidence>
<dbReference type="STRING" id="1629334.Cva_00731"/>
<dbReference type="GO" id="GO:0050661">
    <property type="term" value="F:NADP binding"/>
    <property type="evidence" value="ECO:0007669"/>
    <property type="project" value="UniProtKB-UniRule"/>
</dbReference>
<evidence type="ECO:0000256" key="7">
    <source>
        <dbReference type="ARBA" id="ARBA00022605"/>
    </source>
</evidence>
<dbReference type="Gene3D" id="3.30.360.10">
    <property type="entry name" value="Dihydrodipicolinate Reductase, domain 2"/>
    <property type="match status" value="1"/>
</dbReference>
<feature type="binding site" evidence="15">
    <location>
        <position position="157"/>
    </location>
    <ligand>
        <name>substrate</name>
    </ligand>
</feature>
<comment type="pathway">
    <text evidence="1 15">Amino-acid biosynthesis; L-methionine biosynthesis via de novo pathway; L-homoserine from L-aspartate: step 2/3.</text>
</comment>
<dbReference type="Pfam" id="PF01118">
    <property type="entry name" value="Semialdhyde_dh"/>
    <property type="match status" value="1"/>
</dbReference>
<comment type="pathway">
    <text evidence="3 15">Amino-acid biosynthesis; L-threonine biosynthesis; L-threonine from L-aspartate: step 2/5.</text>
</comment>
<keyword evidence="13 15" id="KW-0486">Methionine biosynthesis</keyword>
<evidence type="ECO:0000256" key="16">
    <source>
        <dbReference type="PIRSR" id="PIRSR000148-1"/>
    </source>
</evidence>
<dbReference type="NCBIfam" id="TIGR01296">
    <property type="entry name" value="asd_B"/>
    <property type="match status" value="1"/>
</dbReference>
<dbReference type="SMART" id="SM00859">
    <property type="entry name" value="Semialdhyde_dh"/>
    <property type="match status" value="1"/>
</dbReference>
<dbReference type="GO" id="GO:0071266">
    <property type="term" value="P:'de novo' L-methionine biosynthetic process"/>
    <property type="evidence" value="ECO:0007669"/>
    <property type="project" value="UniProtKB-UniRule"/>
</dbReference>
<evidence type="ECO:0000256" key="11">
    <source>
        <dbReference type="ARBA" id="ARBA00023002"/>
    </source>
</evidence>
<evidence type="ECO:0000256" key="8">
    <source>
        <dbReference type="ARBA" id="ARBA00022697"/>
    </source>
</evidence>
<dbReference type="CDD" id="cd02316">
    <property type="entry name" value="VcASADH2_like_N"/>
    <property type="match status" value="1"/>
</dbReference>
<dbReference type="InterPro" id="IPR036291">
    <property type="entry name" value="NAD(P)-bd_dom_sf"/>
</dbReference>
<dbReference type="GO" id="GO:0051287">
    <property type="term" value="F:NAD binding"/>
    <property type="evidence" value="ECO:0007669"/>
    <property type="project" value="InterPro"/>
</dbReference>
<dbReference type="GO" id="GO:0009088">
    <property type="term" value="P:threonine biosynthetic process"/>
    <property type="evidence" value="ECO:0007669"/>
    <property type="project" value="UniProtKB-UniRule"/>
</dbReference>
<proteinExistence type="inferred from homology"/>
<evidence type="ECO:0000256" key="13">
    <source>
        <dbReference type="ARBA" id="ARBA00023167"/>
    </source>
</evidence>
<evidence type="ECO:0000313" key="18">
    <source>
        <dbReference type="EMBL" id="GAO98083.1"/>
    </source>
</evidence>
<feature type="binding site" evidence="15">
    <location>
        <position position="235"/>
    </location>
    <ligand>
        <name>substrate</name>
    </ligand>
</feature>
<feature type="binding site" evidence="15">
    <location>
        <begin position="11"/>
        <end position="14"/>
    </location>
    <ligand>
        <name>NADP(+)</name>
        <dbReference type="ChEBI" id="CHEBI:58349"/>
    </ligand>
</feature>
<comment type="caution">
    <text evidence="18">The sequence shown here is derived from an EMBL/GenBank/DDBJ whole genome shotgun (WGS) entry which is preliminary data.</text>
</comment>
<feature type="binding site" evidence="15">
    <location>
        <begin position="39"/>
        <end position="40"/>
    </location>
    <ligand>
        <name>NADP(+)</name>
        <dbReference type="ChEBI" id="CHEBI:58349"/>
    </ligand>
</feature>
<accession>A0A0K8MCZ9</accession>
<dbReference type="InterPro" id="IPR005986">
    <property type="entry name" value="Asp_semialdehyde_DH_beta"/>
</dbReference>
<organism evidence="18 19">
    <name type="scientific">Caedimonas varicaedens</name>
    <dbReference type="NCBI Taxonomy" id="1629334"/>
    <lineage>
        <taxon>Bacteria</taxon>
        <taxon>Pseudomonadati</taxon>
        <taxon>Pseudomonadota</taxon>
        <taxon>Alphaproteobacteria</taxon>
        <taxon>Holosporales</taxon>
        <taxon>Caedimonadaceae</taxon>
        <taxon>Caedimonas</taxon>
    </lineage>
</organism>
<feature type="active site" description="Proton acceptor" evidence="15 16">
    <location>
        <position position="242"/>
    </location>
</feature>
<evidence type="ECO:0000313" key="19">
    <source>
        <dbReference type="Proteomes" id="UP000036771"/>
    </source>
</evidence>